<dbReference type="RefSeq" id="XP_024700929.1">
    <property type="nucleotide sequence ID" value="XM_024843276.1"/>
</dbReference>
<feature type="non-terminal residue" evidence="1">
    <location>
        <position position="188"/>
    </location>
</feature>
<name>A0A2I2FYB9_9EURO</name>
<comment type="caution">
    <text evidence="1">The sequence shown here is derived from an EMBL/GenBank/DDBJ whole genome shotgun (WGS) entry which is preliminary data.</text>
</comment>
<keyword evidence="2" id="KW-1185">Reference proteome</keyword>
<proteinExistence type="predicted"/>
<feature type="non-terminal residue" evidence="1">
    <location>
        <position position="1"/>
    </location>
</feature>
<accession>A0A2I2FYB9</accession>
<dbReference type="VEuPathDB" id="FungiDB:P170DRAFT_314713"/>
<gene>
    <name evidence="1" type="ORF">P170DRAFT_314713</name>
</gene>
<dbReference type="GeneID" id="36550976"/>
<sequence length="188" mass="21653">LFLHGTRPEQKRALHQPGAELDVVFDLVGHVLILRETIKNPEIVETAWTLSVHIKCSKMHFINLRGLEDGSLQLSLQMKRSACLAKGNKMVVKQKSQGFAAPHLESRLFADFYSCNWSKQRIELFLPEERIKGWKTAALILRTFKEITSAHWCHMVNIVKPPPVSVLDWRGLVEYLWAVEKKEKETVK</sequence>
<dbReference type="STRING" id="1392250.A0A2I2FYB9"/>
<protein>
    <submittedName>
        <fullName evidence="1">Uncharacterized protein</fullName>
    </submittedName>
</protein>
<evidence type="ECO:0000313" key="1">
    <source>
        <dbReference type="EMBL" id="PLB45627.1"/>
    </source>
</evidence>
<reference evidence="1 2" key="1">
    <citation type="submission" date="2016-12" db="EMBL/GenBank/DDBJ databases">
        <title>The genomes of Aspergillus section Nigri reveals drivers in fungal speciation.</title>
        <authorList>
            <consortium name="DOE Joint Genome Institute"/>
            <person name="Vesth T.C."/>
            <person name="Nybo J."/>
            <person name="Theobald S."/>
            <person name="Brandl J."/>
            <person name="Frisvad J.C."/>
            <person name="Nielsen K.F."/>
            <person name="Lyhne E.K."/>
            <person name="Kogle M.E."/>
            <person name="Kuo A."/>
            <person name="Riley R."/>
            <person name="Clum A."/>
            <person name="Nolan M."/>
            <person name="Lipzen A."/>
            <person name="Salamov A."/>
            <person name="Henrissat B."/>
            <person name="Wiebenga A."/>
            <person name="De Vries R.P."/>
            <person name="Grigoriev I.V."/>
            <person name="Mortensen U.H."/>
            <person name="Andersen M.R."/>
            <person name="Baker S.E."/>
        </authorList>
    </citation>
    <scope>NUCLEOTIDE SEQUENCE [LARGE SCALE GENOMIC DNA]</scope>
    <source>
        <strain evidence="1 2">IBT 23096</strain>
    </source>
</reference>
<evidence type="ECO:0000313" key="2">
    <source>
        <dbReference type="Proteomes" id="UP000234275"/>
    </source>
</evidence>
<dbReference type="OrthoDB" id="4469984at2759"/>
<dbReference type="AlphaFoldDB" id="A0A2I2FYB9"/>
<dbReference type="Proteomes" id="UP000234275">
    <property type="component" value="Unassembled WGS sequence"/>
</dbReference>
<organism evidence="1 2">
    <name type="scientific">Aspergillus steynii IBT 23096</name>
    <dbReference type="NCBI Taxonomy" id="1392250"/>
    <lineage>
        <taxon>Eukaryota</taxon>
        <taxon>Fungi</taxon>
        <taxon>Dikarya</taxon>
        <taxon>Ascomycota</taxon>
        <taxon>Pezizomycotina</taxon>
        <taxon>Eurotiomycetes</taxon>
        <taxon>Eurotiomycetidae</taxon>
        <taxon>Eurotiales</taxon>
        <taxon>Aspergillaceae</taxon>
        <taxon>Aspergillus</taxon>
        <taxon>Aspergillus subgen. Circumdati</taxon>
    </lineage>
</organism>
<dbReference type="EMBL" id="MSFO01000007">
    <property type="protein sequence ID" value="PLB45627.1"/>
    <property type="molecule type" value="Genomic_DNA"/>
</dbReference>